<dbReference type="SUPFAM" id="SSF52540">
    <property type="entry name" value="P-loop containing nucleoside triphosphate hydrolases"/>
    <property type="match status" value="1"/>
</dbReference>
<dbReference type="STRING" id="947033.Lste_2382"/>
<accession>A0A0W0ZJL4</accession>
<dbReference type="Gene3D" id="3.40.50.300">
    <property type="entry name" value="P-loop containing nucleotide triphosphate hydrolases"/>
    <property type="match status" value="1"/>
</dbReference>
<dbReference type="FunFam" id="3.40.50.300:FF:001447">
    <property type="entry name" value="Ras-related protein Rab-1B"/>
    <property type="match status" value="1"/>
</dbReference>
<sequence>MGQGDKYDMHFKILILGDSRVGKSTLVQQFVGEPADDYYCESLGVDFKEAILNFLNHRIKLCIYDACGNPKVDFLLKPYLSIVQGAFVCFDVTNPLSFYNIERHIKKIKEQHHDIPIFLIGCKSDLSHTHSVETEKIKELVAQLGLPYFETSGRKAINVQEPFTQIMQQMYFLSLQPLLQKIIPTLEQHLHNYLQSTPASNNVFSLFAGRSARENLLIEEYKKKLAALSQSKSVHEVEAFFRATLDIIERADNLFAAENPFLSMMATSPLSKTLGKTLFDLGKTTKDFIDLSALVDVSQLKI</sequence>
<dbReference type="InterPro" id="IPR005225">
    <property type="entry name" value="Small_GTP-bd"/>
</dbReference>
<keyword evidence="3" id="KW-1185">Reference proteome</keyword>
<dbReference type="CDD" id="cd00154">
    <property type="entry name" value="Rab"/>
    <property type="match status" value="1"/>
</dbReference>
<evidence type="ECO:0000313" key="2">
    <source>
        <dbReference type="EMBL" id="KTD69224.1"/>
    </source>
</evidence>
<dbReference type="EMBL" id="LNYY01000019">
    <property type="protein sequence ID" value="KTD69224.1"/>
    <property type="molecule type" value="Genomic_DNA"/>
</dbReference>
<dbReference type="InterPro" id="IPR027417">
    <property type="entry name" value="P-loop_NTPase"/>
</dbReference>
<keyword evidence="1" id="KW-0547">Nucleotide-binding</keyword>
<dbReference type="RefSeq" id="WP_058511175.1">
    <property type="nucleotide sequence ID" value="NZ_DAIOMV010000028.1"/>
</dbReference>
<reference evidence="2 3" key="1">
    <citation type="submission" date="2015-11" db="EMBL/GenBank/DDBJ databases">
        <title>Genomic analysis of 38 Legionella species identifies large and diverse effector repertoires.</title>
        <authorList>
            <person name="Burstein D."/>
            <person name="Amaro F."/>
            <person name="Zusman T."/>
            <person name="Lifshitz Z."/>
            <person name="Cohen O."/>
            <person name="Gilbert J.A."/>
            <person name="Pupko T."/>
            <person name="Shuman H.A."/>
            <person name="Segal G."/>
        </authorList>
    </citation>
    <scope>NUCLEOTIDE SEQUENCE [LARGE SCALE GENOMIC DNA]</scope>
    <source>
        <strain evidence="2 3">IMVS3376</strain>
    </source>
</reference>
<dbReference type="PANTHER" id="PTHR47978">
    <property type="match status" value="1"/>
</dbReference>
<dbReference type="InterPro" id="IPR001806">
    <property type="entry name" value="Small_GTPase"/>
</dbReference>
<dbReference type="OrthoDB" id="5652423at2"/>
<dbReference type="GO" id="GO:0003924">
    <property type="term" value="F:GTPase activity"/>
    <property type="evidence" value="ECO:0007669"/>
    <property type="project" value="InterPro"/>
</dbReference>
<evidence type="ECO:0000313" key="3">
    <source>
        <dbReference type="Proteomes" id="UP000054926"/>
    </source>
</evidence>
<organism evidence="2 3">
    <name type="scientific">Legionella steelei</name>
    <dbReference type="NCBI Taxonomy" id="947033"/>
    <lineage>
        <taxon>Bacteria</taxon>
        <taxon>Pseudomonadati</taxon>
        <taxon>Pseudomonadota</taxon>
        <taxon>Gammaproteobacteria</taxon>
        <taxon>Legionellales</taxon>
        <taxon>Legionellaceae</taxon>
        <taxon>Legionella</taxon>
    </lineage>
</organism>
<dbReference type="AlphaFoldDB" id="A0A0W0ZJL4"/>
<evidence type="ECO:0000256" key="1">
    <source>
        <dbReference type="ARBA" id="ARBA00022741"/>
    </source>
</evidence>
<protein>
    <submittedName>
        <fullName evidence="2">Ras family GTPase</fullName>
    </submittedName>
</protein>
<proteinExistence type="predicted"/>
<gene>
    <name evidence="2" type="ORF">Lste_2382</name>
</gene>
<dbReference type="PROSITE" id="PS51421">
    <property type="entry name" value="RAS"/>
    <property type="match status" value="1"/>
</dbReference>
<comment type="caution">
    <text evidence="2">The sequence shown here is derived from an EMBL/GenBank/DDBJ whole genome shotgun (WGS) entry which is preliminary data.</text>
</comment>
<dbReference type="SMART" id="SM00175">
    <property type="entry name" value="RAB"/>
    <property type="match status" value="1"/>
</dbReference>
<dbReference type="PATRIC" id="fig|947033.5.peg.2523"/>
<dbReference type="SMART" id="SM00176">
    <property type="entry name" value="RAN"/>
    <property type="match status" value="1"/>
</dbReference>
<dbReference type="SMART" id="SM00174">
    <property type="entry name" value="RHO"/>
    <property type="match status" value="1"/>
</dbReference>
<dbReference type="Proteomes" id="UP000054926">
    <property type="component" value="Unassembled WGS sequence"/>
</dbReference>
<dbReference type="GO" id="GO:0005525">
    <property type="term" value="F:GTP binding"/>
    <property type="evidence" value="ECO:0007669"/>
    <property type="project" value="InterPro"/>
</dbReference>
<dbReference type="PRINTS" id="PR00449">
    <property type="entry name" value="RASTRNSFRMNG"/>
</dbReference>
<dbReference type="NCBIfam" id="TIGR00231">
    <property type="entry name" value="small_GTP"/>
    <property type="match status" value="1"/>
</dbReference>
<name>A0A0W0ZJL4_9GAMM</name>
<dbReference type="PROSITE" id="PS51419">
    <property type="entry name" value="RAB"/>
    <property type="match status" value="1"/>
</dbReference>
<dbReference type="SMART" id="SM00173">
    <property type="entry name" value="RAS"/>
    <property type="match status" value="1"/>
</dbReference>
<dbReference type="Pfam" id="PF00071">
    <property type="entry name" value="Ras"/>
    <property type="match status" value="1"/>
</dbReference>